<dbReference type="eggNOG" id="ENOG50339MX">
    <property type="taxonomic scope" value="Bacteria"/>
</dbReference>
<dbReference type="PATRIC" id="fig|35806.4.peg.2115"/>
<evidence type="ECO:0000313" key="2">
    <source>
        <dbReference type="EMBL" id="BAQ69209.1"/>
    </source>
</evidence>
<accession>A0A0D6B3F1</accession>
<sequence length="144" mass="16361">MAETQWPREIWAAQSDPDDADGRHVFSVHATIPRFEGDSERDCAFHRYVDGDILVSADRYHLEMLTALRAQAEAAEAECDRLRAEVEQLREGARRYRWLRSRDLETILAGGVFAGNTPENIALNLEDLDRAIDIASHHEDRSDG</sequence>
<name>A0A0D6B3F1_RHOSU</name>
<feature type="coiled-coil region" evidence="1">
    <location>
        <begin position="65"/>
        <end position="92"/>
    </location>
</feature>
<dbReference type="EMBL" id="AP014800">
    <property type="protein sequence ID" value="BAQ69209.1"/>
    <property type="molecule type" value="Genomic_DNA"/>
</dbReference>
<proteinExistence type="predicted"/>
<dbReference type="Proteomes" id="UP000064912">
    <property type="component" value="Chromosome"/>
</dbReference>
<organism evidence="2 3">
    <name type="scientific">Rhodovulum sulfidophilum</name>
    <name type="common">Rhodobacter sulfidophilus</name>
    <dbReference type="NCBI Taxonomy" id="35806"/>
    <lineage>
        <taxon>Bacteria</taxon>
        <taxon>Pseudomonadati</taxon>
        <taxon>Pseudomonadota</taxon>
        <taxon>Alphaproteobacteria</taxon>
        <taxon>Rhodobacterales</taxon>
        <taxon>Paracoccaceae</taxon>
        <taxon>Rhodovulum</taxon>
    </lineage>
</organism>
<keyword evidence="1" id="KW-0175">Coiled coil</keyword>
<reference evidence="2 3" key="1">
    <citation type="submission" date="2015-02" db="EMBL/GenBank/DDBJ databases">
        <title>Genome sequene of Rhodovulum sulfidophilum DSM 2351.</title>
        <authorList>
            <person name="Nagao N."/>
        </authorList>
    </citation>
    <scope>NUCLEOTIDE SEQUENCE [LARGE SCALE GENOMIC DNA]</scope>
    <source>
        <strain evidence="2 3">DSM 2351</strain>
    </source>
</reference>
<evidence type="ECO:0000313" key="3">
    <source>
        <dbReference type="Proteomes" id="UP000064912"/>
    </source>
</evidence>
<dbReference type="KEGG" id="rsu:NHU_02054"/>
<dbReference type="AlphaFoldDB" id="A0A0D6B3F1"/>
<protein>
    <submittedName>
        <fullName evidence="2">Uncharacterized protein</fullName>
    </submittedName>
</protein>
<gene>
    <name evidence="2" type="ORF">NHU_02054</name>
</gene>
<evidence type="ECO:0000256" key="1">
    <source>
        <dbReference type="SAM" id="Coils"/>
    </source>
</evidence>